<evidence type="ECO:0000256" key="3">
    <source>
        <dbReference type="ARBA" id="ARBA00048707"/>
    </source>
</evidence>
<dbReference type="Pfam" id="PF01981">
    <property type="entry name" value="PTH2"/>
    <property type="match status" value="1"/>
</dbReference>
<evidence type="ECO:0000313" key="4">
    <source>
        <dbReference type="EMBL" id="CAD5124600.1"/>
    </source>
</evidence>
<protein>
    <recommendedName>
        <fullName evidence="1">peptidyl-tRNA hydrolase</fullName>
        <ecNumber evidence="1">3.1.1.29</ecNumber>
    </recommendedName>
</protein>
<keyword evidence="5" id="KW-1185">Reference proteome</keyword>
<dbReference type="PANTHER" id="PTHR46194">
    <property type="entry name" value="PEPTIDYL-TRNA HYDROLASE PTRHD1-RELATED"/>
    <property type="match status" value="1"/>
</dbReference>
<dbReference type="InterPro" id="IPR042237">
    <property type="entry name" value="PTRHD1"/>
</dbReference>
<evidence type="ECO:0000313" key="5">
    <source>
        <dbReference type="Proteomes" id="UP000549394"/>
    </source>
</evidence>
<dbReference type="PANTHER" id="PTHR46194:SF1">
    <property type="entry name" value="PEPTIDYL-TRNA HYDROLASE PTRHD1-RELATED"/>
    <property type="match status" value="1"/>
</dbReference>
<dbReference type="AlphaFoldDB" id="A0A7I8W909"/>
<gene>
    <name evidence="4" type="ORF">DGYR_LOCUS12118</name>
</gene>
<keyword evidence="2" id="KW-0378">Hydrolase</keyword>
<accession>A0A7I8W909</accession>
<dbReference type="OrthoDB" id="201213at2759"/>
<sequence>MAAPIVQYVVVRKDLISSLKWPIGAVIAQACHACSAVIHTFYSDEHTKNYLADLDRMHKVVLEIKDEKSLHELASRLTEAEVDHKLWIEQPENIPTSLVTKPYPKSLIEKNFKGLKLFK</sequence>
<dbReference type="InterPro" id="IPR023476">
    <property type="entry name" value="Pep_tRNA_hydro_II_dom_sf"/>
</dbReference>
<comment type="caution">
    <text evidence="4">The sequence shown here is derived from an EMBL/GenBank/DDBJ whole genome shotgun (WGS) entry which is preliminary data.</text>
</comment>
<dbReference type="Gene3D" id="3.40.1490.10">
    <property type="entry name" value="Bit1"/>
    <property type="match status" value="1"/>
</dbReference>
<organism evidence="4 5">
    <name type="scientific">Dimorphilus gyrociliatus</name>
    <dbReference type="NCBI Taxonomy" id="2664684"/>
    <lineage>
        <taxon>Eukaryota</taxon>
        <taxon>Metazoa</taxon>
        <taxon>Spiralia</taxon>
        <taxon>Lophotrochozoa</taxon>
        <taxon>Annelida</taxon>
        <taxon>Polychaeta</taxon>
        <taxon>Polychaeta incertae sedis</taxon>
        <taxon>Dinophilidae</taxon>
        <taxon>Dimorphilus</taxon>
    </lineage>
</organism>
<evidence type="ECO:0000256" key="1">
    <source>
        <dbReference type="ARBA" id="ARBA00013260"/>
    </source>
</evidence>
<evidence type="ECO:0000256" key="2">
    <source>
        <dbReference type="ARBA" id="ARBA00022801"/>
    </source>
</evidence>
<dbReference type="EMBL" id="CAJFCJ010000022">
    <property type="protein sequence ID" value="CAD5124600.1"/>
    <property type="molecule type" value="Genomic_DNA"/>
</dbReference>
<dbReference type="CDD" id="cd02429">
    <property type="entry name" value="PTH2_like"/>
    <property type="match status" value="1"/>
</dbReference>
<dbReference type="SUPFAM" id="SSF102462">
    <property type="entry name" value="Peptidyl-tRNA hydrolase II"/>
    <property type="match status" value="1"/>
</dbReference>
<reference evidence="4 5" key="1">
    <citation type="submission" date="2020-08" db="EMBL/GenBank/DDBJ databases">
        <authorList>
            <person name="Hejnol A."/>
        </authorList>
    </citation>
    <scope>NUCLEOTIDE SEQUENCE [LARGE SCALE GENOMIC DNA]</scope>
</reference>
<name>A0A7I8W909_9ANNE</name>
<dbReference type="Proteomes" id="UP000549394">
    <property type="component" value="Unassembled WGS sequence"/>
</dbReference>
<comment type="catalytic activity">
    <reaction evidence="3">
        <text>an N-acyl-L-alpha-aminoacyl-tRNA + H2O = an N-acyl-L-amino acid + a tRNA + H(+)</text>
        <dbReference type="Rhea" id="RHEA:54448"/>
        <dbReference type="Rhea" id="RHEA-COMP:10123"/>
        <dbReference type="Rhea" id="RHEA-COMP:13883"/>
        <dbReference type="ChEBI" id="CHEBI:15377"/>
        <dbReference type="ChEBI" id="CHEBI:15378"/>
        <dbReference type="ChEBI" id="CHEBI:59874"/>
        <dbReference type="ChEBI" id="CHEBI:78442"/>
        <dbReference type="ChEBI" id="CHEBI:138191"/>
        <dbReference type="EC" id="3.1.1.29"/>
    </reaction>
</comment>
<dbReference type="EC" id="3.1.1.29" evidence="1"/>
<dbReference type="InterPro" id="IPR002833">
    <property type="entry name" value="PTH2"/>
</dbReference>
<proteinExistence type="predicted"/>
<dbReference type="GO" id="GO:0004045">
    <property type="term" value="F:peptidyl-tRNA hydrolase activity"/>
    <property type="evidence" value="ECO:0007669"/>
    <property type="project" value="UniProtKB-EC"/>
</dbReference>